<dbReference type="RefSeq" id="WP_106588128.1">
    <property type="nucleotide sequence ID" value="NZ_PYAV01000004.1"/>
</dbReference>
<accession>A0A2P8HQR6</accession>
<comment type="caution">
    <text evidence="1">The sequence shown here is derived from an EMBL/GenBank/DDBJ whole genome shotgun (WGS) entry which is preliminary data.</text>
</comment>
<evidence type="ECO:0000313" key="2">
    <source>
        <dbReference type="Proteomes" id="UP000242310"/>
    </source>
</evidence>
<dbReference type="AlphaFoldDB" id="A0A2P8HQR6"/>
<dbReference type="OrthoDB" id="2567918at2"/>
<dbReference type="EMBL" id="PYAV01000004">
    <property type="protein sequence ID" value="PSL48563.1"/>
    <property type="molecule type" value="Genomic_DNA"/>
</dbReference>
<keyword evidence="2" id="KW-1185">Reference proteome</keyword>
<dbReference type="InterPro" id="IPR024524">
    <property type="entry name" value="DUF3800"/>
</dbReference>
<sequence length="360" mass="42178">MLSLETVPALSLKVAGKVLFHHYYISNYTLLYLRLTVNLSKGAKTVYKIYFDESGKLDDKKMYSYYGAAGGSLDAWTSLDHRLASTLPSTPSHELHFSQLKDDKYMHLYIHALNEFLQEEDLQFNAMIINNSEAKVSSETMNLSKEELRKLFYVKIPERLYYGMTRGIEAEHAEEVEVYMDQNNEYQWLYGKIKDQMQAHALYRKKAYTIHTLEPLDSYYSYPLQITDIILGLVSFLMEQSFLPTKPSEKLTTTKQIQSEMVFRFLSQNRNLEKFLSKITLYKWEGTDELLQSISLSTYISRFMIEKQKNDLSEILKVQQLISQYPEIETRHVRKHLSYSNSQARTIRGYIEQASGRPRF</sequence>
<reference evidence="1 2" key="1">
    <citation type="submission" date="2018-03" db="EMBL/GenBank/DDBJ databases">
        <title>Genomic Encyclopedia of Type Strains, Phase III (KMG-III): the genomes of soil and plant-associated and newly described type strains.</title>
        <authorList>
            <person name="Whitman W."/>
        </authorList>
    </citation>
    <scope>NUCLEOTIDE SEQUENCE [LARGE SCALE GENOMIC DNA]</scope>
    <source>
        <strain evidence="1 2">CGMCC 1.07653</strain>
    </source>
</reference>
<dbReference type="Pfam" id="PF12686">
    <property type="entry name" value="DUF3800"/>
    <property type="match status" value="1"/>
</dbReference>
<proteinExistence type="predicted"/>
<name>A0A2P8HQR6_9BACI</name>
<gene>
    <name evidence="1" type="ORF">B0H94_104164</name>
</gene>
<organism evidence="1 2">
    <name type="scientific">Salsuginibacillus halophilus</name>
    <dbReference type="NCBI Taxonomy" id="517424"/>
    <lineage>
        <taxon>Bacteria</taxon>
        <taxon>Bacillati</taxon>
        <taxon>Bacillota</taxon>
        <taxon>Bacilli</taxon>
        <taxon>Bacillales</taxon>
        <taxon>Bacillaceae</taxon>
        <taxon>Salsuginibacillus</taxon>
    </lineage>
</organism>
<dbReference type="Proteomes" id="UP000242310">
    <property type="component" value="Unassembled WGS sequence"/>
</dbReference>
<protein>
    <submittedName>
        <fullName evidence="1">Uncharacterized protein DUF3800</fullName>
    </submittedName>
</protein>
<evidence type="ECO:0000313" key="1">
    <source>
        <dbReference type="EMBL" id="PSL48563.1"/>
    </source>
</evidence>